<dbReference type="Gene3D" id="3.90.280.10">
    <property type="entry name" value="PEBP-like"/>
    <property type="match status" value="1"/>
</dbReference>
<name>A0A553P1M6_TIGCA</name>
<organism evidence="1 2">
    <name type="scientific">Tigriopus californicus</name>
    <name type="common">Marine copepod</name>
    <dbReference type="NCBI Taxonomy" id="6832"/>
    <lineage>
        <taxon>Eukaryota</taxon>
        <taxon>Metazoa</taxon>
        <taxon>Ecdysozoa</taxon>
        <taxon>Arthropoda</taxon>
        <taxon>Crustacea</taxon>
        <taxon>Multicrustacea</taxon>
        <taxon>Hexanauplia</taxon>
        <taxon>Copepoda</taxon>
        <taxon>Harpacticoida</taxon>
        <taxon>Harpacticidae</taxon>
        <taxon>Tigriopus</taxon>
    </lineage>
</organism>
<reference evidence="1 2" key="1">
    <citation type="journal article" date="2018" name="Nat. Ecol. Evol.">
        <title>Genomic signatures of mitonuclear coevolution across populations of Tigriopus californicus.</title>
        <authorList>
            <person name="Barreto F.S."/>
            <person name="Watson E.T."/>
            <person name="Lima T.G."/>
            <person name="Willett C.S."/>
            <person name="Edmands S."/>
            <person name="Li W."/>
            <person name="Burton R.S."/>
        </authorList>
    </citation>
    <scope>NUCLEOTIDE SEQUENCE [LARGE SCALE GENOMIC DNA]</scope>
    <source>
        <strain evidence="1 2">San Diego</strain>
    </source>
</reference>
<sequence length="242" mass="27154">MTIVIGGVSRFGRPHGAILFGPNNLEGDWNQIWTQTRTVPEKLPAVPSGRANVRFPSGVSVRPNDTFTSGLLLQFPEIEWETEPNSMYTLMIVDVDIFRPESPVTNFIHYLSTNIPGSNIMAGDENFQFIPPFAFLYSPESGLVDDPNFSHRMVILIYKQRSRIETEIEQDYCSPTVFNRLQNLSDLVSKYRLGVPTAGNFLRVKYSSTTNKFLCKFSACTGSPFPAPLPGINDSPECQSYK</sequence>
<dbReference type="SUPFAM" id="SSF49777">
    <property type="entry name" value="PEBP-like"/>
    <property type="match status" value="1"/>
</dbReference>
<evidence type="ECO:0000313" key="2">
    <source>
        <dbReference type="Proteomes" id="UP000318571"/>
    </source>
</evidence>
<evidence type="ECO:0000313" key="1">
    <source>
        <dbReference type="EMBL" id="TRY71560.1"/>
    </source>
</evidence>
<dbReference type="InterPro" id="IPR036610">
    <property type="entry name" value="PEBP-like_sf"/>
</dbReference>
<dbReference type="InterPro" id="IPR035810">
    <property type="entry name" value="PEBP_euk"/>
</dbReference>
<accession>A0A553P1M6</accession>
<dbReference type="STRING" id="6832.A0A553P1M6"/>
<dbReference type="Proteomes" id="UP000318571">
    <property type="component" value="Chromosome 7"/>
</dbReference>
<dbReference type="EMBL" id="VCGU01000008">
    <property type="protein sequence ID" value="TRY71560.1"/>
    <property type="molecule type" value="Genomic_DNA"/>
</dbReference>
<evidence type="ECO:0008006" key="3">
    <source>
        <dbReference type="Google" id="ProtNLM"/>
    </source>
</evidence>
<dbReference type="AlphaFoldDB" id="A0A553P1M6"/>
<dbReference type="PANTHER" id="PTHR11362:SF82">
    <property type="entry name" value="PHOSPHATIDYLETHANOLAMINE-BINDING PROTEIN 4"/>
    <property type="match status" value="1"/>
</dbReference>
<proteinExistence type="predicted"/>
<dbReference type="CDD" id="cd00866">
    <property type="entry name" value="PEBP_euk"/>
    <property type="match status" value="1"/>
</dbReference>
<protein>
    <recommendedName>
        <fullName evidence="3">Phosphatidylethanolamine-binding protein</fullName>
    </recommendedName>
</protein>
<keyword evidence="2" id="KW-1185">Reference proteome</keyword>
<comment type="caution">
    <text evidence="1">The sequence shown here is derived from an EMBL/GenBank/DDBJ whole genome shotgun (WGS) entry which is preliminary data.</text>
</comment>
<dbReference type="PANTHER" id="PTHR11362">
    <property type="entry name" value="PHOSPHATIDYLETHANOLAMINE-BINDING PROTEIN"/>
    <property type="match status" value="1"/>
</dbReference>
<gene>
    <name evidence="1" type="ORF">TCAL_13066</name>
</gene>